<name>A0A1M6WUR2_9BACT</name>
<dbReference type="AlphaFoldDB" id="A0A1M6WUR2"/>
<gene>
    <name evidence="1" type="ORF">SAMN05720469_12712</name>
</gene>
<organism evidence="1 2">
    <name type="scientific">Fibrobacter intestinalis</name>
    <dbReference type="NCBI Taxonomy" id="28122"/>
    <lineage>
        <taxon>Bacteria</taxon>
        <taxon>Pseudomonadati</taxon>
        <taxon>Fibrobacterota</taxon>
        <taxon>Fibrobacteria</taxon>
        <taxon>Fibrobacterales</taxon>
        <taxon>Fibrobacteraceae</taxon>
        <taxon>Fibrobacter</taxon>
    </lineage>
</organism>
<keyword evidence="2" id="KW-1185">Reference proteome</keyword>
<accession>A0A1M6WUR2</accession>
<reference evidence="2" key="1">
    <citation type="submission" date="2016-11" db="EMBL/GenBank/DDBJ databases">
        <authorList>
            <person name="Varghese N."/>
            <person name="Submissions S."/>
        </authorList>
    </citation>
    <scope>NUCLEOTIDE SEQUENCE [LARGE SCALE GENOMIC DNA]</scope>
    <source>
        <strain evidence="2">UWOS</strain>
    </source>
</reference>
<evidence type="ECO:0000313" key="2">
    <source>
        <dbReference type="Proteomes" id="UP000184275"/>
    </source>
</evidence>
<evidence type="ECO:0000313" key="1">
    <source>
        <dbReference type="EMBL" id="SHK97396.1"/>
    </source>
</evidence>
<dbReference type="RefSeq" id="WP_143159456.1">
    <property type="nucleotide sequence ID" value="NZ_FRAW01000027.1"/>
</dbReference>
<dbReference type="EMBL" id="FRAW01000027">
    <property type="protein sequence ID" value="SHK97396.1"/>
    <property type="molecule type" value="Genomic_DNA"/>
</dbReference>
<dbReference type="Proteomes" id="UP000184275">
    <property type="component" value="Unassembled WGS sequence"/>
</dbReference>
<evidence type="ECO:0008006" key="3">
    <source>
        <dbReference type="Google" id="ProtNLM"/>
    </source>
</evidence>
<proteinExistence type="predicted"/>
<sequence>MPVTFTIHGPFDVPTKPKKIKGGTTTIRQLGDVGAFLWKEKNFSKYADKKGCYVFVNAVTRGSTPIYVGRTNKTFKNECFATAKKAMLNDFLAEASKTGLKVYFIVLEHRKDCFEEIDLCETLLIQKCKKANPNLLNVRKLAEKFTIKSFHGNTSRANGDVTEFKKCLNIK</sequence>
<protein>
    <recommendedName>
        <fullName evidence="3">GIY-YIG domain-containing protein</fullName>
    </recommendedName>
</protein>